<evidence type="ECO:0000313" key="1">
    <source>
        <dbReference type="EMBL" id="WCT13426.1"/>
    </source>
</evidence>
<evidence type="ECO:0008006" key="3">
    <source>
        <dbReference type="Google" id="ProtNLM"/>
    </source>
</evidence>
<sequence>MKVSDKIRANKAWQKPEVEIISQNICGGGPAPSFYEGVGGTIRSQNPPHNRYLPVEGAYVNYVS</sequence>
<name>A0ABY7TAG3_9SPHI</name>
<reference evidence="1 2" key="1">
    <citation type="submission" date="2023-02" db="EMBL/GenBank/DDBJ databases">
        <title>Genome sequence of Mucilaginibacter jinjuensis strain KACC 16571.</title>
        <authorList>
            <person name="Kim S."/>
            <person name="Heo J."/>
            <person name="Kwon S.-W."/>
        </authorList>
    </citation>
    <scope>NUCLEOTIDE SEQUENCE [LARGE SCALE GENOMIC DNA]</scope>
    <source>
        <strain evidence="1 2">KACC 16571</strain>
    </source>
</reference>
<organism evidence="1 2">
    <name type="scientific">Mucilaginibacter jinjuensis</name>
    <dbReference type="NCBI Taxonomy" id="1176721"/>
    <lineage>
        <taxon>Bacteria</taxon>
        <taxon>Pseudomonadati</taxon>
        <taxon>Bacteroidota</taxon>
        <taxon>Sphingobacteriia</taxon>
        <taxon>Sphingobacteriales</taxon>
        <taxon>Sphingobacteriaceae</taxon>
        <taxon>Mucilaginibacter</taxon>
    </lineage>
</organism>
<dbReference type="Proteomes" id="UP001216139">
    <property type="component" value="Chromosome"/>
</dbReference>
<protein>
    <recommendedName>
        <fullName evidence="3">Peptide modification target (TIGR04139 family)</fullName>
    </recommendedName>
</protein>
<evidence type="ECO:0000313" key="2">
    <source>
        <dbReference type="Proteomes" id="UP001216139"/>
    </source>
</evidence>
<proteinExistence type="predicted"/>
<gene>
    <name evidence="1" type="ORF">PQO05_05695</name>
</gene>
<dbReference type="EMBL" id="CP117167">
    <property type="protein sequence ID" value="WCT13426.1"/>
    <property type="molecule type" value="Genomic_DNA"/>
</dbReference>
<dbReference type="RefSeq" id="WP_273631716.1">
    <property type="nucleotide sequence ID" value="NZ_CP117167.1"/>
</dbReference>
<accession>A0ABY7TAG3</accession>
<keyword evidence="2" id="KW-1185">Reference proteome</keyword>